<dbReference type="InterPro" id="IPR003593">
    <property type="entry name" value="AAA+_ATPase"/>
</dbReference>
<dbReference type="CDD" id="cd03255">
    <property type="entry name" value="ABC_MJ0796_LolCDE_FtsE"/>
    <property type="match status" value="1"/>
</dbReference>
<dbReference type="FunFam" id="3.40.50.300:FF:000032">
    <property type="entry name" value="Export ABC transporter ATP-binding protein"/>
    <property type="match status" value="1"/>
</dbReference>
<dbReference type="SMART" id="SM00382">
    <property type="entry name" value="AAA"/>
    <property type="match status" value="1"/>
</dbReference>
<dbReference type="GO" id="GO:0016887">
    <property type="term" value="F:ATP hydrolysis activity"/>
    <property type="evidence" value="ECO:0007669"/>
    <property type="project" value="InterPro"/>
</dbReference>
<accession>A0A173YWE0</accession>
<proteinExistence type="inferred from homology"/>
<dbReference type="GO" id="GO:0098796">
    <property type="term" value="C:membrane protein complex"/>
    <property type="evidence" value="ECO:0007669"/>
    <property type="project" value="UniProtKB-ARBA"/>
</dbReference>
<dbReference type="Proteomes" id="UP000220005">
    <property type="component" value="Unassembled WGS sequence"/>
</dbReference>
<evidence type="ECO:0000256" key="3">
    <source>
        <dbReference type="ARBA" id="ARBA00022741"/>
    </source>
</evidence>
<gene>
    <name evidence="6" type="ORF">CGS58_11925</name>
</gene>
<keyword evidence="2" id="KW-0813">Transport</keyword>
<dbReference type="OrthoDB" id="9802264at2"/>
<evidence type="ECO:0000259" key="5">
    <source>
        <dbReference type="PROSITE" id="PS50893"/>
    </source>
</evidence>
<feature type="domain" description="ABC transporter" evidence="5">
    <location>
        <begin position="5"/>
        <end position="231"/>
    </location>
</feature>
<keyword evidence="3" id="KW-0547">Nucleotide-binding</keyword>
<organism evidence="6 7">
    <name type="scientific">Faecalibacterium prausnitzii</name>
    <dbReference type="NCBI Taxonomy" id="853"/>
    <lineage>
        <taxon>Bacteria</taxon>
        <taxon>Bacillati</taxon>
        <taxon>Bacillota</taxon>
        <taxon>Clostridia</taxon>
        <taxon>Eubacteriales</taxon>
        <taxon>Oscillospiraceae</taxon>
        <taxon>Faecalibacterium</taxon>
    </lineage>
</organism>
<sequence length="234" mass="26000">MEHFVEFENVSKYYQTGSVRIAAADHLNFYVDKGEFCIIVGPSGAGKTTLLNILGGMDTCDEGHVWLDGQDVSHFTERELTTYRRYDVGFVFQFYNLVQNLTALENVELASEICRDPLDPAATLESVGLGERLNNFPAQLSGGEQQRVSIARALAKNPKLLLCDEPTGALDYKTGKQVLALLQRTCRETGRTVIVITHNTALTAMADRIIQVKSGQILSNKVNEHPVPVEQIEW</sequence>
<dbReference type="RefSeq" id="WP_055189586.1">
    <property type="nucleotide sequence ID" value="NZ_NMTY01000026.1"/>
</dbReference>
<name>A0A173YWE0_9FIRM</name>
<evidence type="ECO:0000313" key="6">
    <source>
        <dbReference type="EMBL" id="PDX80450.1"/>
    </source>
</evidence>
<dbReference type="PROSITE" id="PS00211">
    <property type="entry name" value="ABC_TRANSPORTER_1"/>
    <property type="match status" value="1"/>
</dbReference>
<dbReference type="EMBL" id="NMTY01000026">
    <property type="protein sequence ID" value="PDX80450.1"/>
    <property type="molecule type" value="Genomic_DNA"/>
</dbReference>
<evidence type="ECO:0000313" key="7">
    <source>
        <dbReference type="Proteomes" id="UP000220005"/>
    </source>
</evidence>
<dbReference type="Gene3D" id="3.40.50.300">
    <property type="entry name" value="P-loop containing nucleotide triphosphate hydrolases"/>
    <property type="match status" value="1"/>
</dbReference>
<evidence type="ECO:0000256" key="2">
    <source>
        <dbReference type="ARBA" id="ARBA00022448"/>
    </source>
</evidence>
<dbReference type="InterPro" id="IPR027417">
    <property type="entry name" value="P-loop_NTPase"/>
</dbReference>
<dbReference type="PANTHER" id="PTHR42798">
    <property type="entry name" value="LIPOPROTEIN-RELEASING SYSTEM ATP-BINDING PROTEIN LOLD"/>
    <property type="match status" value="1"/>
</dbReference>
<dbReference type="PROSITE" id="PS50893">
    <property type="entry name" value="ABC_TRANSPORTER_2"/>
    <property type="match status" value="1"/>
</dbReference>
<protein>
    <submittedName>
        <fullName evidence="6">ABC transporter ATP-binding protein</fullName>
    </submittedName>
</protein>
<dbReference type="InterPro" id="IPR017871">
    <property type="entry name" value="ABC_transporter-like_CS"/>
</dbReference>
<dbReference type="InterPro" id="IPR003439">
    <property type="entry name" value="ABC_transporter-like_ATP-bd"/>
</dbReference>
<dbReference type="AlphaFoldDB" id="A0A173YWE0"/>
<comment type="similarity">
    <text evidence="1">Belongs to the ABC transporter superfamily.</text>
</comment>
<evidence type="ECO:0000256" key="1">
    <source>
        <dbReference type="ARBA" id="ARBA00005417"/>
    </source>
</evidence>
<evidence type="ECO:0000256" key="4">
    <source>
        <dbReference type="ARBA" id="ARBA00022840"/>
    </source>
</evidence>
<keyword evidence="4 6" id="KW-0067">ATP-binding</keyword>
<dbReference type="Pfam" id="PF00005">
    <property type="entry name" value="ABC_tran"/>
    <property type="match status" value="1"/>
</dbReference>
<dbReference type="GO" id="GO:0005524">
    <property type="term" value="F:ATP binding"/>
    <property type="evidence" value="ECO:0007669"/>
    <property type="project" value="UniProtKB-KW"/>
</dbReference>
<dbReference type="InterPro" id="IPR017911">
    <property type="entry name" value="MacB-like_ATP-bd"/>
</dbReference>
<reference evidence="6 7" key="1">
    <citation type="journal article" date="2017" name="Front. Microbiol.">
        <title>New Insights into the Diversity of the Genus Faecalibacterium.</title>
        <authorList>
            <person name="Benevides L."/>
            <person name="Burman S."/>
            <person name="Martin R."/>
            <person name="Robert V."/>
            <person name="Thomas M."/>
            <person name="Miquel S."/>
            <person name="Chain F."/>
            <person name="Sokol H."/>
            <person name="Bermudez-Humaran L.G."/>
            <person name="Morrison M."/>
            <person name="Langella P."/>
            <person name="Azevedo V.A."/>
            <person name="Chatel J.M."/>
            <person name="Soares S."/>
        </authorList>
    </citation>
    <scope>NUCLEOTIDE SEQUENCE [LARGE SCALE GENOMIC DNA]</scope>
    <source>
        <strain evidence="6 7">CNCM I 4575</strain>
    </source>
</reference>
<dbReference type="SUPFAM" id="SSF52540">
    <property type="entry name" value="P-loop containing nucleoside triphosphate hydrolases"/>
    <property type="match status" value="1"/>
</dbReference>
<dbReference type="PANTHER" id="PTHR42798:SF2">
    <property type="entry name" value="ABC TRANSPORTER ATP-BINDING PROTEIN MG467-RELATED"/>
    <property type="match status" value="1"/>
</dbReference>
<comment type="caution">
    <text evidence="6">The sequence shown here is derived from an EMBL/GenBank/DDBJ whole genome shotgun (WGS) entry which is preliminary data.</text>
</comment>
<dbReference type="GO" id="GO:0022857">
    <property type="term" value="F:transmembrane transporter activity"/>
    <property type="evidence" value="ECO:0007669"/>
    <property type="project" value="UniProtKB-ARBA"/>
</dbReference>